<accession>A0ABV2YQV4</accession>
<keyword evidence="1" id="KW-0812">Transmembrane</keyword>
<feature type="non-terminal residue" evidence="2">
    <location>
        <position position="1"/>
    </location>
</feature>
<keyword evidence="1" id="KW-0472">Membrane</keyword>
<evidence type="ECO:0000313" key="3">
    <source>
        <dbReference type="Proteomes" id="UP001550850"/>
    </source>
</evidence>
<comment type="caution">
    <text evidence="2">The sequence shown here is derived from an EMBL/GenBank/DDBJ whole genome shotgun (WGS) entry which is preliminary data.</text>
</comment>
<dbReference type="EMBL" id="JBEZUR010000083">
    <property type="protein sequence ID" value="MEU3558098.1"/>
    <property type="molecule type" value="Genomic_DNA"/>
</dbReference>
<proteinExistence type="predicted"/>
<keyword evidence="1" id="KW-1133">Transmembrane helix</keyword>
<name>A0ABV2YQV4_9ACTN</name>
<organism evidence="2 3">
    <name type="scientific">Streptomyces fragilis</name>
    <dbReference type="NCBI Taxonomy" id="67301"/>
    <lineage>
        <taxon>Bacteria</taxon>
        <taxon>Bacillati</taxon>
        <taxon>Actinomycetota</taxon>
        <taxon>Actinomycetes</taxon>
        <taxon>Kitasatosporales</taxon>
        <taxon>Streptomycetaceae</taxon>
        <taxon>Streptomyces</taxon>
    </lineage>
</organism>
<protein>
    <submittedName>
        <fullName evidence="2">Uncharacterized protein</fullName>
    </submittedName>
</protein>
<feature type="transmembrane region" description="Helical" evidence="1">
    <location>
        <begin position="20"/>
        <end position="47"/>
    </location>
</feature>
<gene>
    <name evidence="2" type="ORF">AB0E65_28415</name>
</gene>
<dbReference type="RefSeq" id="WP_359293837.1">
    <property type="nucleotide sequence ID" value="NZ_JBEZUR010000083.1"/>
</dbReference>
<evidence type="ECO:0000256" key="1">
    <source>
        <dbReference type="SAM" id="Phobius"/>
    </source>
</evidence>
<evidence type="ECO:0000313" key="2">
    <source>
        <dbReference type="EMBL" id="MEU3558098.1"/>
    </source>
</evidence>
<sequence>AFLRALPSFPTLSDRFRSDFLGAFQVLHLSALSLSGGSNSISLFLFFDRRPRHMPEGRSWRKI</sequence>
<reference evidence="2 3" key="1">
    <citation type="submission" date="2024-06" db="EMBL/GenBank/DDBJ databases">
        <title>The Natural Products Discovery Center: Release of the First 8490 Sequenced Strains for Exploring Actinobacteria Biosynthetic Diversity.</title>
        <authorList>
            <person name="Kalkreuter E."/>
            <person name="Kautsar S.A."/>
            <person name="Yang D."/>
            <person name="Bader C.D."/>
            <person name="Teijaro C.N."/>
            <person name="Fluegel L."/>
            <person name="Davis C.M."/>
            <person name="Simpson J.R."/>
            <person name="Lauterbach L."/>
            <person name="Steele A.D."/>
            <person name="Gui C."/>
            <person name="Meng S."/>
            <person name="Li G."/>
            <person name="Viehrig K."/>
            <person name="Ye F."/>
            <person name="Su P."/>
            <person name="Kiefer A.F."/>
            <person name="Nichols A."/>
            <person name="Cepeda A.J."/>
            <person name="Yan W."/>
            <person name="Fan B."/>
            <person name="Jiang Y."/>
            <person name="Adhikari A."/>
            <person name="Zheng C.-J."/>
            <person name="Schuster L."/>
            <person name="Cowan T.M."/>
            <person name="Smanski M.J."/>
            <person name="Chevrette M.G."/>
            <person name="De Carvalho L.P.S."/>
            <person name="Shen B."/>
        </authorList>
    </citation>
    <scope>NUCLEOTIDE SEQUENCE [LARGE SCALE GENOMIC DNA]</scope>
    <source>
        <strain evidence="2 3">NPDC038104</strain>
    </source>
</reference>
<keyword evidence="3" id="KW-1185">Reference proteome</keyword>
<dbReference type="Proteomes" id="UP001550850">
    <property type="component" value="Unassembled WGS sequence"/>
</dbReference>